<accession>A0A1S2NFI8</accession>
<feature type="domain" description="Response regulatory" evidence="2">
    <location>
        <begin position="1"/>
        <end position="94"/>
    </location>
</feature>
<protein>
    <recommendedName>
        <fullName evidence="2">Response regulatory domain-containing protein</fullName>
    </recommendedName>
</protein>
<dbReference type="InterPro" id="IPR001789">
    <property type="entry name" value="Sig_transdc_resp-reg_receiver"/>
</dbReference>
<dbReference type="EMBL" id="JRYB01000001">
    <property type="protein sequence ID" value="OIJ43837.1"/>
    <property type="molecule type" value="Genomic_DNA"/>
</dbReference>
<evidence type="ECO:0000259" key="2">
    <source>
        <dbReference type="PROSITE" id="PS50110"/>
    </source>
</evidence>
<proteinExistence type="predicted"/>
<comment type="caution">
    <text evidence="3">The sequence shown here is derived from an EMBL/GenBank/DDBJ whole genome shotgun (WGS) entry which is preliminary data.</text>
</comment>
<dbReference type="GO" id="GO:0000160">
    <property type="term" value="P:phosphorelay signal transduction system"/>
    <property type="evidence" value="ECO:0007669"/>
    <property type="project" value="InterPro"/>
</dbReference>
<organism evidence="3 4">
    <name type="scientific">Massilia timonae</name>
    <dbReference type="NCBI Taxonomy" id="47229"/>
    <lineage>
        <taxon>Bacteria</taxon>
        <taxon>Pseudomonadati</taxon>
        <taxon>Pseudomonadota</taxon>
        <taxon>Betaproteobacteria</taxon>
        <taxon>Burkholderiales</taxon>
        <taxon>Oxalobacteraceae</taxon>
        <taxon>Telluria group</taxon>
        <taxon>Massilia</taxon>
    </lineage>
</organism>
<name>A0A1S2NFI8_9BURK</name>
<reference evidence="3 4" key="1">
    <citation type="submission" date="2014-10" db="EMBL/GenBank/DDBJ databases">
        <authorList>
            <person name="Seo M.-J."/>
            <person name="Seok Y.J."/>
            <person name="Cha I.-T."/>
        </authorList>
    </citation>
    <scope>NUCLEOTIDE SEQUENCE [LARGE SCALE GENOMIC DNA]</scope>
    <source>
        <strain evidence="3 4">NEU</strain>
    </source>
</reference>
<dbReference type="AlphaFoldDB" id="A0A1S2NFI8"/>
<dbReference type="SUPFAM" id="SSF52172">
    <property type="entry name" value="CheY-like"/>
    <property type="match status" value="1"/>
</dbReference>
<evidence type="ECO:0000313" key="4">
    <source>
        <dbReference type="Proteomes" id="UP000180246"/>
    </source>
</evidence>
<sequence>MLEALGYRAFGVNSFGRAVRVMSGIGFDALIIPAQSPASHEPSHAATAKTMQPNIKVILVSPVSLPQDLSASVDALIVKPFLVGSLGDALIAVLQKLH</sequence>
<evidence type="ECO:0000256" key="1">
    <source>
        <dbReference type="PROSITE-ProRule" id="PRU00169"/>
    </source>
</evidence>
<dbReference type="InterPro" id="IPR011006">
    <property type="entry name" value="CheY-like_superfamily"/>
</dbReference>
<evidence type="ECO:0000313" key="3">
    <source>
        <dbReference type="EMBL" id="OIJ43837.1"/>
    </source>
</evidence>
<comment type="caution">
    <text evidence="1">Lacks conserved residue(s) required for the propagation of feature annotation.</text>
</comment>
<gene>
    <name evidence="3" type="ORF">LO55_3266</name>
</gene>
<dbReference type="Proteomes" id="UP000180246">
    <property type="component" value="Unassembled WGS sequence"/>
</dbReference>
<dbReference type="PROSITE" id="PS50110">
    <property type="entry name" value="RESPONSE_REGULATORY"/>
    <property type="match status" value="1"/>
</dbReference>